<feature type="region of interest" description="Disordered" evidence="7">
    <location>
        <begin position="160"/>
        <end position="188"/>
    </location>
</feature>
<evidence type="ECO:0000256" key="7">
    <source>
        <dbReference type="SAM" id="MobiDB-lite"/>
    </source>
</evidence>
<dbReference type="GO" id="GO:0004109">
    <property type="term" value="F:coproporphyrinogen oxidase activity"/>
    <property type="evidence" value="ECO:0007669"/>
    <property type="project" value="UniProtKB-EC"/>
</dbReference>
<accession>U6GLN7</accession>
<keyword evidence="9" id="KW-1185">Reference proteome</keyword>
<dbReference type="SUPFAM" id="SSF102886">
    <property type="entry name" value="Coproporphyrinogen III oxidase"/>
    <property type="match status" value="2"/>
</dbReference>
<dbReference type="OMA" id="CVNQYNK"/>
<dbReference type="InterPro" id="IPR018375">
    <property type="entry name" value="Coprogen_oxidase_CS"/>
</dbReference>
<dbReference type="Pfam" id="PF01218">
    <property type="entry name" value="Coprogen_oxidas"/>
    <property type="match status" value="2"/>
</dbReference>
<evidence type="ECO:0000256" key="6">
    <source>
        <dbReference type="ARBA" id="ARBA00023244"/>
    </source>
</evidence>
<dbReference type="AlphaFoldDB" id="U6GLN7"/>
<dbReference type="Gene3D" id="3.40.1500.10">
    <property type="entry name" value="Coproporphyrinogen III oxidase, aerobic"/>
    <property type="match status" value="1"/>
</dbReference>
<dbReference type="InterPro" id="IPR036406">
    <property type="entry name" value="Coprogen_oxidase_aer_sf"/>
</dbReference>
<dbReference type="InterPro" id="IPR001260">
    <property type="entry name" value="Coprogen_oxidase_aer"/>
</dbReference>
<proteinExistence type="inferred from homology"/>
<evidence type="ECO:0000256" key="1">
    <source>
        <dbReference type="ARBA" id="ARBA00005168"/>
    </source>
</evidence>
<protein>
    <recommendedName>
        <fullName evidence="4">coproporphyrinogen oxidase</fullName>
        <ecNumber evidence="4">1.3.3.3</ecNumber>
    </recommendedName>
</protein>
<keyword evidence="5" id="KW-0560">Oxidoreductase</keyword>
<organism evidence="8 9">
    <name type="scientific">Eimeria acervulina</name>
    <name type="common">Coccidian parasite</name>
    <dbReference type="NCBI Taxonomy" id="5801"/>
    <lineage>
        <taxon>Eukaryota</taxon>
        <taxon>Sar</taxon>
        <taxon>Alveolata</taxon>
        <taxon>Apicomplexa</taxon>
        <taxon>Conoidasida</taxon>
        <taxon>Coccidia</taxon>
        <taxon>Eucoccidiorida</taxon>
        <taxon>Eimeriorina</taxon>
        <taxon>Eimeriidae</taxon>
        <taxon>Eimeria</taxon>
    </lineage>
</organism>
<dbReference type="PANTHER" id="PTHR10755">
    <property type="entry name" value="COPROPORPHYRINOGEN III OXIDASE, MITOCHONDRIAL"/>
    <property type="match status" value="1"/>
</dbReference>
<dbReference type="VEuPathDB" id="ToxoDB:EAH_00058690"/>
<sequence>MDLTEAREEHPDGAFREAWVAELYSAQSAICSAIEALEASVAAKLQQQQQQQPQQQQQQQQQPKCAKRFENTQWVRGPGQGGGLTRVIQDGVVFAKGGVNVSAVEGSLPLAAALSMCRGGGEKLRELLRDLLPPKPAAAAAAAAAGGGAAAASGGGGAAGCNSSNSSNNSNNSSNSSSSSSSSSSGSVQEGSSGAYSSNISFFAAGLSLVLHPCNPHAPSSHANYRFFQLFCEGKSICWWFGGGADLSPAYIIEKDCIDFHQALKDMCDRHNPIYYPRFKLWADAYYRLPHRGEARGIGGIFFDYLNDECRGKLKEIKEFCVDGLHSFAPIYLDIVQRRCCSSYTQQQLRWMLIRRGRYIEFNLICDRGTKFGLALPGSIAENILMSLPLEARWEYTPAPPSPSSLEGKTLQLLIHPRDWVSFDKHHLKGFVVPHEEDRPLETKNKHPLQYS</sequence>
<dbReference type="PRINTS" id="PR00073">
    <property type="entry name" value="COPRGNOXDASE"/>
</dbReference>
<evidence type="ECO:0000313" key="8">
    <source>
        <dbReference type="EMBL" id="CDI81075.1"/>
    </source>
</evidence>
<dbReference type="Proteomes" id="UP000018050">
    <property type="component" value="Unassembled WGS sequence"/>
</dbReference>
<dbReference type="GO" id="GO:0006782">
    <property type="term" value="P:protoporphyrinogen IX biosynthetic process"/>
    <property type="evidence" value="ECO:0007669"/>
    <property type="project" value="UniProtKB-UniPathway"/>
</dbReference>
<gene>
    <name evidence="8" type="ORF">EAH_00058690</name>
</gene>
<evidence type="ECO:0000256" key="3">
    <source>
        <dbReference type="ARBA" id="ARBA00011738"/>
    </source>
</evidence>
<dbReference type="PROSITE" id="PS01021">
    <property type="entry name" value="COPROGEN_OXIDASE"/>
    <property type="match status" value="1"/>
</dbReference>
<reference evidence="8" key="2">
    <citation type="submission" date="2013-10" db="EMBL/GenBank/DDBJ databases">
        <authorList>
            <person name="Aslett M."/>
        </authorList>
    </citation>
    <scope>NUCLEOTIDE SEQUENCE [LARGE SCALE GENOMIC DNA]</scope>
    <source>
        <strain evidence="8">Houghton</strain>
    </source>
</reference>
<dbReference type="GeneID" id="25273939"/>
<comment type="pathway">
    <text evidence="1">Porphyrin-containing compound metabolism; protoporphyrin-IX biosynthesis; protoporphyrinogen-IX from coproporphyrinogen-III (O2 route): step 1/1.</text>
</comment>
<dbReference type="PANTHER" id="PTHR10755:SF0">
    <property type="entry name" value="OXYGEN-DEPENDENT COPROPORPHYRINOGEN-III OXIDASE, MITOCHONDRIAL"/>
    <property type="match status" value="1"/>
</dbReference>
<evidence type="ECO:0000313" key="9">
    <source>
        <dbReference type="Proteomes" id="UP000018050"/>
    </source>
</evidence>
<dbReference type="OrthoDB" id="15318at2759"/>
<evidence type="ECO:0000256" key="4">
    <source>
        <dbReference type="ARBA" id="ARBA00012869"/>
    </source>
</evidence>
<dbReference type="RefSeq" id="XP_013249094.1">
    <property type="nucleotide sequence ID" value="XM_013393640.1"/>
</dbReference>
<comment type="similarity">
    <text evidence="2">Belongs to the aerobic coproporphyrinogen-III oxidase family.</text>
</comment>
<evidence type="ECO:0000256" key="5">
    <source>
        <dbReference type="ARBA" id="ARBA00023002"/>
    </source>
</evidence>
<keyword evidence="6" id="KW-0627">Porphyrin biosynthesis</keyword>
<dbReference type="UniPathway" id="UPA00251">
    <property type="reaction ID" value="UER00322"/>
</dbReference>
<dbReference type="EMBL" id="HG671474">
    <property type="protein sequence ID" value="CDI81075.1"/>
    <property type="molecule type" value="Genomic_DNA"/>
</dbReference>
<evidence type="ECO:0000256" key="2">
    <source>
        <dbReference type="ARBA" id="ARBA00010644"/>
    </source>
</evidence>
<reference evidence="8" key="1">
    <citation type="submission" date="2013-10" db="EMBL/GenBank/DDBJ databases">
        <title>Genomic analysis of the causative agents of coccidiosis in chickens.</title>
        <authorList>
            <person name="Reid A.J."/>
            <person name="Blake D."/>
            <person name="Billington K."/>
            <person name="Browne H."/>
            <person name="Dunn M."/>
            <person name="Hung S."/>
            <person name="Kawahara F."/>
            <person name="Miranda-Saavedra D."/>
            <person name="Mourier T."/>
            <person name="Nagra H."/>
            <person name="Otto T.D."/>
            <person name="Rawlings N."/>
            <person name="Sanchez A."/>
            <person name="Sanders M."/>
            <person name="Subramaniam C."/>
            <person name="Tay Y."/>
            <person name="Dear P."/>
            <person name="Doerig C."/>
            <person name="Gruber A."/>
            <person name="Parkinson J."/>
            <person name="Shirley M."/>
            <person name="Wan K.L."/>
            <person name="Berriman M."/>
            <person name="Tomley F."/>
            <person name="Pain A."/>
        </authorList>
    </citation>
    <scope>NUCLEOTIDE SEQUENCE [LARGE SCALE GENOMIC DNA]</scope>
    <source>
        <strain evidence="8">Houghton</strain>
    </source>
</reference>
<comment type="subunit">
    <text evidence="3">Homodimer.</text>
</comment>
<dbReference type="EC" id="1.3.3.3" evidence="4"/>
<name>U6GLN7_EIMAC</name>
<dbReference type="GO" id="GO:0005737">
    <property type="term" value="C:cytoplasm"/>
    <property type="evidence" value="ECO:0007669"/>
    <property type="project" value="TreeGrafter"/>
</dbReference>